<sequence>MVVAAVTTNSADVPGRAEEAAPGLPGLPGHPGAPGTPGGPEQSLRPPSPRRLNRRIRLRRDRSLLLMTVPVVVLLLVFNYLPLFGTVTAFEYYDPIVGVVNSEWIGLENFRQLLGDPLFWGSVWNTLELAAVQLVLFFPVPVALALLLNSVLSPRIRSFVQSVTLIPHFFSWVLVITLFQQMIGGAGLLNQFLRQHDMTPWNIMTDPSVFKLLVTSQVIWKDAGWGIIVFLAALAAIDENLYEAAAMDGAGRWRRMWHITLPGLRGVIVLMLVLRLGNVLNVGFEQLLIQRYAVGHDAADVLDTFSYFYGIGTNNYGYGAAAGIFKSVISLLLIYGANKLAHSFGEDGLYRK</sequence>
<evidence type="ECO:0000256" key="3">
    <source>
        <dbReference type="ARBA" id="ARBA00022475"/>
    </source>
</evidence>
<evidence type="ECO:0000256" key="8">
    <source>
        <dbReference type="SAM" id="MobiDB-lite"/>
    </source>
</evidence>
<feature type="region of interest" description="Disordered" evidence="8">
    <location>
        <begin position="1"/>
        <end position="51"/>
    </location>
</feature>
<dbReference type="EMBL" id="BNBO01000019">
    <property type="protein sequence ID" value="GHH73145.1"/>
    <property type="molecule type" value="Genomic_DNA"/>
</dbReference>
<comment type="caution">
    <text evidence="10">The sequence shown here is derived from an EMBL/GenBank/DDBJ whole genome shotgun (WGS) entry which is preliminary data.</text>
</comment>
<reference evidence="10" key="2">
    <citation type="submission" date="2020-09" db="EMBL/GenBank/DDBJ databases">
        <authorList>
            <person name="Sun Q."/>
            <person name="Ohkuma M."/>
        </authorList>
    </citation>
    <scope>NUCLEOTIDE SEQUENCE</scope>
    <source>
        <strain evidence="10">JCM 4646</strain>
    </source>
</reference>
<feature type="transmembrane region" description="Helical" evidence="7">
    <location>
        <begin position="64"/>
        <end position="83"/>
    </location>
</feature>
<keyword evidence="2 7" id="KW-0813">Transport</keyword>
<evidence type="ECO:0000256" key="5">
    <source>
        <dbReference type="ARBA" id="ARBA00022989"/>
    </source>
</evidence>
<dbReference type="PANTHER" id="PTHR43227:SF11">
    <property type="entry name" value="BLL4140 PROTEIN"/>
    <property type="match status" value="1"/>
</dbReference>
<evidence type="ECO:0000256" key="4">
    <source>
        <dbReference type="ARBA" id="ARBA00022692"/>
    </source>
</evidence>
<protein>
    <submittedName>
        <fullName evidence="10">Polysaccharide ABC transporter ATP-binding protein</fullName>
    </submittedName>
</protein>
<dbReference type="GO" id="GO:0055085">
    <property type="term" value="P:transmembrane transport"/>
    <property type="evidence" value="ECO:0007669"/>
    <property type="project" value="InterPro"/>
</dbReference>
<keyword evidence="10" id="KW-0067">ATP-binding</keyword>
<organism evidence="10 11">
    <name type="scientific">Kitasatospora indigofera</name>
    <dbReference type="NCBI Taxonomy" id="67307"/>
    <lineage>
        <taxon>Bacteria</taxon>
        <taxon>Bacillati</taxon>
        <taxon>Actinomycetota</taxon>
        <taxon>Actinomycetes</taxon>
        <taxon>Kitasatosporales</taxon>
        <taxon>Streptomycetaceae</taxon>
        <taxon>Kitasatospora</taxon>
    </lineage>
</organism>
<feature type="domain" description="ABC transmembrane type-1" evidence="9">
    <location>
        <begin position="123"/>
        <end position="337"/>
    </location>
</feature>
<feature type="transmembrane region" description="Helical" evidence="7">
    <location>
        <begin position="316"/>
        <end position="335"/>
    </location>
</feature>
<dbReference type="Proteomes" id="UP000617734">
    <property type="component" value="Unassembled WGS sequence"/>
</dbReference>
<feature type="transmembrane region" description="Helical" evidence="7">
    <location>
        <begin position="129"/>
        <end position="148"/>
    </location>
</feature>
<dbReference type="PROSITE" id="PS50928">
    <property type="entry name" value="ABC_TM1"/>
    <property type="match status" value="1"/>
</dbReference>
<dbReference type="InterPro" id="IPR050809">
    <property type="entry name" value="UgpAE/MalFG_permease"/>
</dbReference>
<evidence type="ECO:0000259" key="9">
    <source>
        <dbReference type="PROSITE" id="PS50928"/>
    </source>
</evidence>
<comment type="similarity">
    <text evidence="7">Belongs to the binding-protein-dependent transport system permease family.</text>
</comment>
<gene>
    <name evidence="10" type="ORF">GCM10018781_36830</name>
</gene>
<evidence type="ECO:0000256" key="6">
    <source>
        <dbReference type="ARBA" id="ARBA00023136"/>
    </source>
</evidence>
<dbReference type="Pfam" id="PF00528">
    <property type="entry name" value="BPD_transp_1"/>
    <property type="match status" value="1"/>
</dbReference>
<evidence type="ECO:0000256" key="2">
    <source>
        <dbReference type="ARBA" id="ARBA00022448"/>
    </source>
</evidence>
<dbReference type="GO" id="GO:0005886">
    <property type="term" value="C:plasma membrane"/>
    <property type="evidence" value="ECO:0007669"/>
    <property type="project" value="UniProtKB-SubCell"/>
</dbReference>
<dbReference type="CDD" id="cd06261">
    <property type="entry name" value="TM_PBP2"/>
    <property type="match status" value="1"/>
</dbReference>
<dbReference type="InterPro" id="IPR035906">
    <property type="entry name" value="MetI-like_sf"/>
</dbReference>
<keyword evidence="11" id="KW-1185">Reference proteome</keyword>
<dbReference type="InterPro" id="IPR000515">
    <property type="entry name" value="MetI-like"/>
</dbReference>
<name>A0A919FVK9_9ACTN</name>
<dbReference type="GO" id="GO:0005524">
    <property type="term" value="F:ATP binding"/>
    <property type="evidence" value="ECO:0007669"/>
    <property type="project" value="UniProtKB-KW"/>
</dbReference>
<proteinExistence type="inferred from homology"/>
<accession>A0A919FVK9</accession>
<evidence type="ECO:0000256" key="7">
    <source>
        <dbReference type="RuleBase" id="RU363032"/>
    </source>
</evidence>
<evidence type="ECO:0000256" key="1">
    <source>
        <dbReference type="ARBA" id="ARBA00004651"/>
    </source>
</evidence>
<feature type="transmembrane region" description="Helical" evidence="7">
    <location>
        <begin position="223"/>
        <end position="242"/>
    </location>
</feature>
<dbReference type="AlphaFoldDB" id="A0A919FVK9"/>
<comment type="subcellular location">
    <subcellularLocation>
        <location evidence="1 7">Cell membrane</location>
        <topology evidence="1 7">Multi-pass membrane protein</topology>
    </subcellularLocation>
</comment>
<feature type="transmembrane region" description="Helical" evidence="7">
    <location>
        <begin position="263"/>
        <end position="284"/>
    </location>
</feature>
<keyword evidence="4 7" id="KW-0812">Transmembrane</keyword>
<evidence type="ECO:0000313" key="10">
    <source>
        <dbReference type="EMBL" id="GHH73145.1"/>
    </source>
</evidence>
<dbReference type="PANTHER" id="PTHR43227">
    <property type="entry name" value="BLL4140 PROTEIN"/>
    <property type="match status" value="1"/>
</dbReference>
<dbReference type="Gene3D" id="1.10.3720.10">
    <property type="entry name" value="MetI-like"/>
    <property type="match status" value="1"/>
</dbReference>
<dbReference type="SUPFAM" id="SSF161098">
    <property type="entry name" value="MetI-like"/>
    <property type="match status" value="1"/>
</dbReference>
<reference evidence="10" key="1">
    <citation type="journal article" date="2014" name="Int. J. Syst. Evol. Microbiol.">
        <title>Complete genome sequence of Corynebacterium casei LMG S-19264T (=DSM 44701T), isolated from a smear-ripened cheese.</title>
        <authorList>
            <consortium name="US DOE Joint Genome Institute (JGI-PGF)"/>
            <person name="Walter F."/>
            <person name="Albersmeier A."/>
            <person name="Kalinowski J."/>
            <person name="Ruckert C."/>
        </authorList>
    </citation>
    <scope>NUCLEOTIDE SEQUENCE</scope>
    <source>
        <strain evidence="10">JCM 4646</strain>
    </source>
</reference>
<feature type="transmembrane region" description="Helical" evidence="7">
    <location>
        <begin position="169"/>
        <end position="189"/>
    </location>
</feature>
<keyword evidence="10" id="KW-0547">Nucleotide-binding</keyword>
<feature type="compositionally biased region" description="Polar residues" evidence="8">
    <location>
        <begin position="1"/>
        <end position="11"/>
    </location>
</feature>
<evidence type="ECO:0000313" key="11">
    <source>
        <dbReference type="Proteomes" id="UP000617734"/>
    </source>
</evidence>
<keyword evidence="3" id="KW-1003">Cell membrane</keyword>
<keyword evidence="5 7" id="KW-1133">Transmembrane helix</keyword>
<keyword evidence="6 7" id="KW-0472">Membrane</keyword>